<evidence type="ECO:0000313" key="11">
    <source>
        <dbReference type="EMBL" id="AEG02200.1"/>
    </source>
</evidence>
<reference evidence="12" key="3">
    <citation type="submission" date="2011-05" db="EMBL/GenBank/DDBJ databases">
        <title>Complete sequence of Methylomonas methanica MC09.</title>
        <authorList>
            <consortium name="US DOE Joint Genome Institute"/>
            <person name="Lucas S."/>
            <person name="Han J."/>
            <person name="Lapidus A."/>
            <person name="Cheng J.-F."/>
            <person name="Goodwin L."/>
            <person name="Pitluck S."/>
            <person name="Peters L."/>
            <person name="Mikhailova N."/>
            <person name="Teshima H."/>
            <person name="Han C."/>
            <person name="Tapia R."/>
            <person name="Land M."/>
            <person name="Hauser L."/>
            <person name="Kyrpides N."/>
            <person name="Ivanova N."/>
            <person name="Pagani I."/>
            <person name="Stein L."/>
            <person name="Woyke T."/>
        </authorList>
    </citation>
    <scope>NUCLEOTIDE SEQUENCE [LARGE SCALE GENOMIC DNA]</scope>
    <source>
        <strain evidence="12">MC09</strain>
    </source>
</reference>
<dbReference type="PROSITE" id="PS50109">
    <property type="entry name" value="HIS_KIN"/>
    <property type="match status" value="1"/>
</dbReference>
<dbReference type="SMART" id="SM00388">
    <property type="entry name" value="HisKA"/>
    <property type="match status" value="1"/>
</dbReference>
<evidence type="ECO:0000259" key="10">
    <source>
        <dbReference type="PROSITE" id="PS50109"/>
    </source>
</evidence>
<reference evidence="11 12" key="1">
    <citation type="journal article" date="2011" name="J. Bacteriol.">
        <title>Complete Genome Sequence of the Aerobic Marine Methanotroph Methylomonas methanica MC09.</title>
        <authorList>
            <person name="Boden R."/>
            <person name="Cunliffe M."/>
            <person name="Scanlan J."/>
            <person name="Moussard H."/>
            <person name="Kits K.D."/>
            <person name="Klotz M.G."/>
            <person name="Jetten M.S."/>
            <person name="Vuilleumier S."/>
            <person name="Han J."/>
            <person name="Peters L."/>
            <person name="Mikhailova N."/>
            <person name="Teshima H."/>
            <person name="Tapia R."/>
            <person name="Kyrpides N."/>
            <person name="Ivanova N."/>
            <person name="Pagani I."/>
            <person name="Cheng J.F."/>
            <person name="Goodwin L."/>
            <person name="Han C."/>
            <person name="Hauser L."/>
            <person name="Land M.L."/>
            <person name="Lapidus A."/>
            <person name="Lucas S."/>
            <person name="Pitluck S."/>
            <person name="Woyke T."/>
            <person name="Stein L."/>
            <person name="Murrell J.C."/>
        </authorList>
    </citation>
    <scope>NUCLEOTIDE SEQUENCE [LARGE SCALE GENOMIC DNA]</scope>
    <source>
        <strain evidence="11 12">MC09</strain>
    </source>
</reference>
<dbReference type="SUPFAM" id="SSF47384">
    <property type="entry name" value="Homodimeric domain of signal transducing histidine kinase"/>
    <property type="match status" value="1"/>
</dbReference>
<comment type="catalytic activity">
    <reaction evidence="1">
        <text>ATP + protein L-histidine = ADP + protein N-phospho-L-histidine.</text>
        <dbReference type="EC" id="2.7.13.3"/>
    </reaction>
</comment>
<dbReference type="STRING" id="857087.Metme_3845"/>
<keyword evidence="4" id="KW-0808">Transferase</keyword>
<dbReference type="SUPFAM" id="SSF55874">
    <property type="entry name" value="ATPase domain of HSP90 chaperone/DNA topoisomerase II/histidine kinase"/>
    <property type="match status" value="1"/>
</dbReference>
<keyword evidence="12" id="KW-1185">Reference proteome</keyword>
<evidence type="ECO:0000256" key="2">
    <source>
        <dbReference type="ARBA" id="ARBA00012438"/>
    </source>
</evidence>
<keyword evidence="7" id="KW-0067">ATP-binding</keyword>
<dbReference type="OrthoDB" id="1931120at2"/>
<evidence type="ECO:0000256" key="3">
    <source>
        <dbReference type="ARBA" id="ARBA00022553"/>
    </source>
</evidence>
<evidence type="ECO:0000256" key="4">
    <source>
        <dbReference type="ARBA" id="ARBA00022679"/>
    </source>
</evidence>
<evidence type="ECO:0000256" key="8">
    <source>
        <dbReference type="ARBA" id="ARBA00023012"/>
    </source>
</evidence>
<keyword evidence="6 11" id="KW-0418">Kinase</keyword>
<dbReference type="eggNOG" id="COG4191">
    <property type="taxonomic scope" value="Bacteria"/>
</dbReference>
<dbReference type="SMART" id="SM00387">
    <property type="entry name" value="HATPase_c"/>
    <property type="match status" value="1"/>
</dbReference>
<evidence type="ECO:0000256" key="1">
    <source>
        <dbReference type="ARBA" id="ARBA00000085"/>
    </source>
</evidence>
<sequence>MRQLLLRPIIFVTLIMGLLVLGELVAISRLTWQNHQRIQTIQTDIGKGHRLQETIFELLQLQSKIAIHQNDPAVTAEQIQELETHLLDLLEHHKSSDFSVPVDLQNLQIKFSQAVNGDARAMIDTVDLIQDLLDQQTDEEEKLLIGVETDSQLELQLAVILPLLLMWIGQYFFRNNVLEPLEALRALLSGLADGVKQPIEHTSPDPIINDLFERYNQLVAHLIELEQTHLNYTNRLESQVRKTSHKLLEQSQRLAKAERLAALTEMAASTAHELRNPLAIIQVALENMQSESDDPELRERIGLLHREVHRLTKHLNDLLSNARSSSEAAQAISVDKVIQELITLLSYQVPDTIQFDLHGSGDVVAVLPETEFRQVLLNLLQNAVQAIGDKPGTVHVDISRTAEQLQVTVTDSGEGFNPQLLQQGIRPFVSLKEKGSGLGLVMVQRFARDLHGQLKLANNPAGHACVTLSLPLTPPI</sequence>
<dbReference type="PANTHER" id="PTHR43065:SF10">
    <property type="entry name" value="PEROXIDE STRESS-ACTIVATED HISTIDINE KINASE MAK3"/>
    <property type="match status" value="1"/>
</dbReference>
<organism evidence="11 12">
    <name type="scientific">Methylomonas methanica (strain DSM 25384 / MC09)</name>
    <dbReference type="NCBI Taxonomy" id="857087"/>
    <lineage>
        <taxon>Bacteria</taxon>
        <taxon>Pseudomonadati</taxon>
        <taxon>Pseudomonadota</taxon>
        <taxon>Gammaproteobacteria</taxon>
        <taxon>Methylococcales</taxon>
        <taxon>Methylococcaceae</taxon>
        <taxon>Methylomonas</taxon>
    </lineage>
</organism>
<keyword evidence="9" id="KW-0812">Transmembrane</keyword>
<dbReference type="HOGENOM" id="CLU_550759_0_0_6"/>
<dbReference type="EC" id="2.7.13.3" evidence="2"/>
<evidence type="ECO:0000256" key="9">
    <source>
        <dbReference type="SAM" id="Phobius"/>
    </source>
</evidence>
<keyword evidence="5" id="KW-0547">Nucleotide-binding</keyword>
<dbReference type="InterPro" id="IPR003594">
    <property type="entry name" value="HATPase_dom"/>
</dbReference>
<protein>
    <recommendedName>
        <fullName evidence="2">histidine kinase</fullName>
        <ecNumber evidence="2">2.7.13.3</ecNumber>
    </recommendedName>
</protein>
<keyword evidence="9" id="KW-0472">Membrane</keyword>
<evidence type="ECO:0000256" key="5">
    <source>
        <dbReference type="ARBA" id="ARBA00022741"/>
    </source>
</evidence>
<proteinExistence type="predicted"/>
<feature type="domain" description="Histidine kinase" evidence="10">
    <location>
        <begin position="269"/>
        <end position="474"/>
    </location>
</feature>
<dbReference type="Proteomes" id="UP000008888">
    <property type="component" value="Chromosome"/>
</dbReference>
<dbReference type="InterPro" id="IPR036890">
    <property type="entry name" value="HATPase_C_sf"/>
</dbReference>
<dbReference type="InterPro" id="IPR003661">
    <property type="entry name" value="HisK_dim/P_dom"/>
</dbReference>
<dbReference type="InterPro" id="IPR005467">
    <property type="entry name" value="His_kinase_dom"/>
</dbReference>
<dbReference type="KEGG" id="mmt:Metme_3845"/>
<dbReference type="RefSeq" id="WP_013820416.1">
    <property type="nucleotide sequence ID" value="NC_015572.1"/>
</dbReference>
<accession>F9ZXP5</accession>
<evidence type="ECO:0000313" key="12">
    <source>
        <dbReference type="Proteomes" id="UP000008888"/>
    </source>
</evidence>
<dbReference type="GO" id="GO:0005524">
    <property type="term" value="F:ATP binding"/>
    <property type="evidence" value="ECO:0007669"/>
    <property type="project" value="UniProtKB-KW"/>
</dbReference>
<dbReference type="Gene3D" id="3.30.565.10">
    <property type="entry name" value="Histidine kinase-like ATPase, C-terminal domain"/>
    <property type="match status" value="1"/>
</dbReference>
<dbReference type="Pfam" id="PF00512">
    <property type="entry name" value="HisKA"/>
    <property type="match status" value="1"/>
</dbReference>
<keyword evidence="9" id="KW-1133">Transmembrane helix</keyword>
<gene>
    <name evidence="11" type="ordered locus">Metme_3845</name>
</gene>
<dbReference type="CDD" id="cd00082">
    <property type="entry name" value="HisKA"/>
    <property type="match status" value="1"/>
</dbReference>
<dbReference type="Pfam" id="PF02518">
    <property type="entry name" value="HATPase_c"/>
    <property type="match status" value="1"/>
</dbReference>
<name>F9ZXP5_METMM</name>
<reference key="2">
    <citation type="submission" date="2011-05" db="EMBL/GenBank/DDBJ databases">
        <title>Complete genome sequence of the aerobic marine methanotroph Methylomonas methanica MC09.</title>
        <authorList>
            <person name="Boden R."/>
            <person name="Cunliffe M."/>
            <person name="Scanlan J."/>
            <person name="Moussard H."/>
            <person name="Kits K.D."/>
            <person name="Klotz M."/>
            <person name="Jetten M."/>
            <person name="Vuilleumier S."/>
            <person name="Han J."/>
            <person name="Peters L."/>
            <person name="Mikhailova N."/>
            <person name="Teshima H."/>
            <person name="Tapia R."/>
            <person name="Kyrpides N."/>
            <person name="Ivanova N."/>
            <person name="Pagani I."/>
            <person name="Cheng J.-F."/>
            <person name="Goodwin L."/>
            <person name="Han C."/>
            <person name="Hauser L."/>
            <person name="Land M."/>
            <person name="Lapidus A."/>
            <person name="Lucas S."/>
            <person name="Pitluck S."/>
            <person name="Woyke T."/>
            <person name="Stein L.Y."/>
            <person name="Murrell C."/>
        </authorList>
    </citation>
    <scope>NUCLEOTIDE SEQUENCE</scope>
    <source>
        <strain>MC09</strain>
    </source>
</reference>
<dbReference type="EMBL" id="CP002738">
    <property type="protein sequence ID" value="AEG02200.1"/>
    <property type="molecule type" value="Genomic_DNA"/>
</dbReference>
<dbReference type="InterPro" id="IPR036097">
    <property type="entry name" value="HisK_dim/P_sf"/>
</dbReference>
<keyword evidence="8" id="KW-0902">Two-component regulatory system</keyword>
<keyword evidence="3" id="KW-0597">Phosphoprotein</keyword>
<dbReference type="GO" id="GO:0000155">
    <property type="term" value="F:phosphorelay sensor kinase activity"/>
    <property type="evidence" value="ECO:0007669"/>
    <property type="project" value="InterPro"/>
</dbReference>
<feature type="transmembrane region" description="Helical" evidence="9">
    <location>
        <begin position="6"/>
        <end position="27"/>
    </location>
</feature>
<evidence type="ECO:0000256" key="6">
    <source>
        <dbReference type="ARBA" id="ARBA00022777"/>
    </source>
</evidence>
<dbReference type="AlphaFoldDB" id="F9ZXP5"/>
<dbReference type="PANTHER" id="PTHR43065">
    <property type="entry name" value="SENSOR HISTIDINE KINASE"/>
    <property type="match status" value="1"/>
</dbReference>
<evidence type="ECO:0000256" key="7">
    <source>
        <dbReference type="ARBA" id="ARBA00022840"/>
    </source>
</evidence>
<dbReference type="Gene3D" id="1.10.287.130">
    <property type="match status" value="1"/>
</dbReference>